<reference evidence="2" key="1">
    <citation type="journal article" date="2019" name="Int. J. Syst. Evol. Microbiol.">
        <title>The Global Catalogue of Microorganisms (GCM) 10K type strain sequencing project: providing services to taxonomists for standard genome sequencing and annotation.</title>
        <authorList>
            <consortium name="The Broad Institute Genomics Platform"/>
            <consortium name="The Broad Institute Genome Sequencing Center for Infectious Disease"/>
            <person name="Wu L."/>
            <person name="Ma J."/>
        </authorList>
    </citation>
    <scope>NUCLEOTIDE SEQUENCE [LARGE SCALE GENOMIC DNA]</scope>
    <source>
        <strain evidence="2">JCM 17695</strain>
    </source>
</reference>
<accession>A0ABW2TWK0</accession>
<comment type="caution">
    <text evidence="1">The sequence shown here is derived from an EMBL/GenBank/DDBJ whole genome shotgun (WGS) entry which is preliminary data.</text>
</comment>
<evidence type="ECO:0000313" key="2">
    <source>
        <dbReference type="Proteomes" id="UP001596512"/>
    </source>
</evidence>
<keyword evidence="2" id="KW-1185">Reference proteome</keyword>
<proteinExistence type="predicted"/>
<protein>
    <submittedName>
        <fullName evidence="1">Uncharacterized protein</fullName>
    </submittedName>
</protein>
<evidence type="ECO:0000313" key="1">
    <source>
        <dbReference type="EMBL" id="MFC7616833.1"/>
    </source>
</evidence>
<sequence>MTTPDTIRRLSYDAEGPVDIAVHIGAGSVELHLREEPGVSVELRPAPQEANPWAEGVASLMAWVGTAMGEQRPADPTADAVAQARVDFGGGSLTVRSAKGGHLRAVPVAVVVHAPAGRRPRSGPAARRRP</sequence>
<organism evidence="1 2">
    <name type="scientific">Actinokineospora soli</name>
    <dbReference type="NCBI Taxonomy" id="1048753"/>
    <lineage>
        <taxon>Bacteria</taxon>
        <taxon>Bacillati</taxon>
        <taxon>Actinomycetota</taxon>
        <taxon>Actinomycetes</taxon>
        <taxon>Pseudonocardiales</taxon>
        <taxon>Pseudonocardiaceae</taxon>
        <taxon>Actinokineospora</taxon>
    </lineage>
</organism>
<dbReference type="Proteomes" id="UP001596512">
    <property type="component" value="Unassembled WGS sequence"/>
</dbReference>
<name>A0ABW2TWK0_9PSEU</name>
<dbReference type="EMBL" id="JBHTEY010000004">
    <property type="protein sequence ID" value="MFC7616833.1"/>
    <property type="molecule type" value="Genomic_DNA"/>
</dbReference>
<gene>
    <name evidence="1" type="ORF">ACFQV2_28655</name>
</gene>